<evidence type="ECO:0000313" key="1">
    <source>
        <dbReference type="EMBL" id="KAD6119039.1"/>
    </source>
</evidence>
<gene>
    <name evidence="1" type="ORF">E3N88_10310</name>
</gene>
<reference evidence="1 2" key="1">
    <citation type="submission" date="2019-05" db="EMBL/GenBank/DDBJ databases">
        <title>Mikania micrantha, genome provides insights into the molecular mechanism of rapid growth.</title>
        <authorList>
            <person name="Liu B."/>
        </authorList>
    </citation>
    <scope>NUCLEOTIDE SEQUENCE [LARGE SCALE GENOMIC DNA]</scope>
    <source>
        <strain evidence="1">NLD-2019</strain>
        <tissue evidence="1">Leaf</tissue>
    </source>
</reference>
<protein>
    <submittedName>
        <fullName evidence="1">Uncharacterized protein</fullName>
    </submittedName>
</protein>
<dbReference type="Proteomes" id="UP000326396">
    <property type="component" value="Linkage Group LG13"/>
</dbReference>
<sequence>MGLNLKTHLNEVEGLNGCLNGSDLRTSLNGKEPSEWKGNLSIRRPISTALLKTTDLSRSLPISAVRRPISTALLKTTALRRSPPLFAVRRPISTALVKTSRWGRFEGRWGRFRDSRWGRFEGRQRRPRDGQQCLRRWGDGWGLGFFRVLKPKMEAESSHQGRRWVDGWGLGRLDWQQGRNYWRQGRLYWRLRPEYWRQGRLYWRLRPIILATKAERY</sequence>
<dbReference type="AlphaFoldDB" id="A0A5N6PBE7"/>
<name>A0A5N6PBE7_9ASTR</name>
<comment type="caution">
    <text evidence="1">The sequence shown here is derived from an EMBL/GenBank/DDBJ whole genome shotgun (WGS) entry which is preliminary data.</text>
</comment>
<proteinExistence type="predicted"/>
<keyword evidence="2" id="KW-1185">Reference proteome</keyword>
<dbReference type="EMBL" id="SZYD01000005">
    <property type="protein sequence ID" value="KAD6119039.1"/>
    <property type="molecule type" value="Genomic_DNA"/>
</dbReference>
<accession>A0A5N6PBE7</accession>
<organism evidence="1 2">
    <name type="scientific">Mikania micrantha</name>
    <name type="common">bitter vine</name>
    <dbReference type="NCBI Taxonomy" id="192012"/>
    <lineage>
        <taxon>Eukaryota</taxon>
        <taxon>Viridiplantae</taxon>
        <taxon>Streptophyta</taxon>
        <taxon>Embryophyta</taxon>
        <taxon>Tracheophyta</taxon>
        <taxon>Spermatophyta</taxon>
        <taxon>Magnoliopsida</taxon>
        <taxon>eudicotyledons</taxon>
        <taxon>Gunneridae</taxon>
        <taxon>Pentapetalae</taxon>
        <taxon>asterids</taxon>
        <taxon>campanulids</taxon>
        <taxon>Asterales</taxon>
        <taxon>Asteraceae</taxon>
        <taxon>Asteroideae</taxon>
        <taxon>Heliantheae alliance</taxon>
        <taxon>Eupatorieae</taxon>
        <taxon>Mikania</taxon>
    </lineage>
</organism>
<evidence type="ECO:0000313" key="2">
    <source>
        <dbReference type="Proteomes" id="UP000326396"/>
    </source>
</evidence>